<evidence type="ECO:0000256" key="1">
    <source>
        <dbReference type="SAM" id="MobiDB-lite"/>
    </source>
</evidence>
<feature type="domain" description="Iron sulphur" evidence="3">
    <location>
        <begin position="1"/>
        <end position="60"/>
    </location>
</feature>
<dbReference type="Proteomes" id="UP001217089">
    <property type="component" value="Unassembled WGS sequence"/>
</dbReference>
<feature type="transmembrane region" description="Helical" evidence="2">
    <location>
        <begin position="36"/>
        <end position="57"/>
    </location>
</feature>
<dbReference type="InterPro" id="IPR019610">
    <property type="entry name" value="FeS-contain_mitoNEET_N"/>
</dbReference>
<evidence type="ECO:0000256" key="2">
    <source>
        <dbReference type="SAM" id="Phobius"/>
    </source>
</evidence>
<dbReference type="InterPro" id="IPR042216">
    <property type="entry name" value="MitoNEET_CISD"/>
</dbReference>
<gene>
    <name evidence="4" type="ORF">KUTeg_003517</name>
</gene>
<sequence length="112" mass="12298">MEIVSNLVTVTLPNYLSNLPIPKSLSGFVHLSGTQWLSLVPFVGTVSLIVYVSVQAFTPKPPEKKPRVNQRIQKESSKVVNMFPLCDGSHTKHNEETGDNVGPLVLKRKSAS</sequence>
<protein>
    <recommendedName>
        <fullName evidence="3">Iron sulphur domain-containing protein</fullName>
    </recommendedName>
</protein>
<dbReference type="PANTHER" id="PTHR13680:SF5">
    <property type="entry name" value="CDGSH IRON-SULFUR DOMAIN-CONTAINING PROTEIN 1"/>
    <property type="match status" value="1"/>
</dbReference>
<proteinExistence type="predicted"/>
<keyword evidence="2" id="KW-0812">Transmembrane</keyword>
<dbReference type="EMBL" id="JARBDR010000214">
    <property type="protein sequence ID" value="KAJ8318426.1"/>
    <property type="molecule type" value="Genomic_DNA"/>
</dbReference>
<evidence type="ECO:0000259" key="3">
    <source>
        <dbReference type="Pfam" id="PF10660"/>
    </source>
</evidence>
<comment type="caution">
    <text evidence="4">The sequence shown here is derived from an EMBL/GenBank/DDBJ whole genome shotgun (WGS) entry which is preliminary data.</text>
</comment>
<evidence type="ECO:0000313" key="4">
    <source>
        <dbReference type="EMBL" id="KAJ8318426.1"/>
    </source>
</evidence>
<organism evidence="4 5">
    <name type="scientific">Tegillarca granosa</name>
    <name type="common">Malaysian cockle</name>
    <name type="synonym">Anadara granosa</name>
    <dbReference type="NCBI Taxonomy" id="220873"/>
    <lineage>
        <taxon>Eukaryota</taxon>
        <taxon>Metazoa</taxon>
        <taxon>Spiralia</taxon>
        <taxon>Lophotrochozoa</taxon>
        <taxon>Mollusca</taxon>
        <taxon>Bivalvia</taxon>
        <taxon>Autobranchia</taxon>
        <taxon>Pteriomorphia</taxon>
        <taxon>Arcoida</taxon>
        <taxon>Arcoidea</taxon>
        <taxon>Arcidae</taxon>
        <taxon>Tegillarca</taxon>
    </lineage>
</organism>
<dbReference type="Gene3D" id="3.40.5.90">
    <property type="entry name" value="CDGSH iron-sulfur domain, mitoNEET-type"/>
    <property type="match status" value="1"/>
</dbReference>
<dbReference type="InterPro" id="IPR045131">
    <property type="entry name" value="CISD1/2"/>
</dbReference>
<feature type="region of interest" description="Disordered" evidence="1">
    <location>
        <begin position="88"/>
        <end position="112"/>
    </location>
</feature>
<dbReference type="Pfam" id="PF10660">
    <property type="entry name" value="MitoNEET_N"/>
    <property type="match status" value="1"/>
</dbReference>
<evidence type="ECO:0000313" key="5">
    <source>
        <dbReference type="Proteomes" id="UP001217089"/>
    </source>
</evidence>
<reference evidence="4 5" key="1">
    <citation type="submission" date="2022-12" db="EMBL/GenBank/DDBJ databases">
        <title>Chromosome-level genome of Tegillarca granosa.</title>
        <authorList>
            <person name="Kim J."/>
        </authorList>
    </citation>
    <scope>NUCLEOTIDE SEQUENCE [LARGE SCALE GENOMIC DNA]</scope>
    <source>
        <strain evidence="4">Teg-2019</strain>
        <tissue evidence="4">Adductor muscle</tissue>
    </source>
</reference>
<dbReference type="PANTHER" id="PTHR13680">
    <property type="entry name" value="CDGSH IRON-SULFUR DOMAIN-CONTAINING PROTEIN 1"/>
    <property type="match status" value="1"/>
</dbReference>
<keyword evidence="5" id="KW-1185">Reference proteome</keyword>
<keyword evidence="2" id="KW-0472">Membrane</keyword>
<accession>A0ABQ9FMB7</accession>
<keyword evidence="2" id="KW-1133">Transmembrane helix</keyword>
<name>A0ABQ9FMB7_TEGGR</name>